<evidence type="ECO:0000259" key="4">
    <source>
        <dbReference type="SMART" id="SM00849"/>
    </source>
</evidence>
<reference evidence="5 6" key="1">
    <citation type="submission" date="2017-04" db="EMBL/GenBank/DDBJ databases">
        <authorList>
            <person name="Varghese N."/>
            <person name="Submissions S."/>
        </authorList>
    </citation>
    <scope>NUCLEOTIDE SEQUENCE [LARGE SCALE GENOMIC DNA]</scope>
    <source>
        <strain evidence="5 6">J12</strain>
    </source>
</reference>
<dbReference type="PANTHER" id="PTHR42951">
    <property type="entry name" value="METALLO-BETA-LACTAMASE DOMAIN-CONTAINING"/>
    <property type="match status" value="1"/>
</dbReference>
<dbReference type="CDD" id="cd07721">
    <property type="entry name" value="yflN-like_MBL-fold"/>
    <property type="match status" value="1"/>
</dbReference>
<dbReference type="Gene3D" id="3.60.15.10">
    <property type="entry name" value="Ribonuclease Z/Hydroxyacylglutathione hydrolase-like"/>
    <property type="match status" value="1"/>
</dbReference>
<protein>
    <submittedName>
        <fullName evidence="5">Glyoxylase, beta-lactamase superfamily II</fullName>
    </submittedName>
</protein>
<dbReference type="RefSeq" id="WP_085279385.1">
    <property type="nucleotide sequence ID" value="NZ_FXAE01000036.1"/>
</dbReference>
<evidence type="ECO:0000256" key="2">
    <source>
        <dbReference type="ARBA" id="ARBA00034301"/>
    </source>
</evidence>
<comment type="catalytic activity">
    <reaction evidence="3">
        <text>3',5'-cyclic UMP + H2O = UMP + H(+)</text>
        <dbReference type="Rhea" id="RHEA:70575"/>
        <dbReference type="ChEBI" id="CHEBI:15377"/>
        <dbReference type="ChEBI" id="CHEBI:15378"/>
        <dbReference type="ChEBI" id="CHEBI:57865"/>
        <dbReference type="ChEBI" id="CHEBI:184387"/>
    </reaction>
    <physiologicalReaction direction="left-to-right" evidence="3">
        <dbReference type="Rhea" id="RHEA:70576"/>
    </physiologicalReaction>
</comment>
<accession>A0ABY1M0P4</accession>
<dbReference type="InterPro" id="IPR036866">
    <property type="entry name" value="RibonucZ/Hydroxyglut_hydro"/>
</dbReference>
<dbReference type="SUPFAM" id="SSF56281">
    <property type="entry name" value="Metallo-hydrolase/oxidoreductase"/>
    <property type="match status" value="1"/>
</dbReference>
<dbReference type="InterPro" id="IPR001279">
    <property type="entry name" value="Metallo-B-lactamas"/>
</dbReference>
<dbReference type="EMBL" id="FXAE01000036">
    <property type="protein sequence ID" value="SMF45328.1"/>
    <property type="molecule type" value="Genomic_DNA"/>
</dbReference>
<dbReference type="Pfam" id="PF00753">
    <property type="entry name" value="Lactamase_B"/>
    <property type="match status" value="1"/>
</dbReference>
<evidence type="ECO:0000313" key="5">
    <source>
        <dbReference type="EMBL" id="SMF45328.1"/>
    </source>
</evidence>
<gene>
    <name evidence="5" type="ORF">SAMN02744124_03161</name>
</gene>
<keyword evidence="6" id="KW-1185">Reference proteome</keyword>
<dbReference type="Proteomes" id="UP000192939">
    <property type="component" value="Unassembled WGS sequence"/>
</dbReference>
<evidence type="ECO:0000313" key="6">
    <source>
        <dbReference type="Proteomes" id="UP000192939"/>
    </source>
</evidence>
<evidence type="ECO:0000256" key="3">
    <source>
        <dbReference type="ARBA" id="ARBA00048505"/>
    </source>
</evidence>
<dbReference type="InterPro" id="IPR050855">
    <property type="entry name" value="NDM-1-like"/>
</dbReference>
<evidence type="ECO:0000256" key="1">
    <source>
        <dbReference type="ARBA" id="ARBA00034221"/>
    </source>
</evidence>
<proteinExistence type="predicted"/>
<comment type="function">
    <text evidence="2">Counteracts the endogenous Pycsar antiviral defense system. Phosphodiesterase that enables metal-dependent hydrolysis of host cyclic nucleotide Pycsar defense signals such as cCMP and cUMP.</text>
</comment>
<comment type="catalytic activity">
    <reaction evidence="1">
        <text>3',5'-cyclic CMP + H2O = CMP + H(+)</text>
        <dbReference type="Rhea" id="RHEA:72675"/>
        <dbReference type="ChEBI" id="CHEBI:15377"/>
        <dbReference type="ChEBI" id="CHEBI:15378"/>
        <dbReference type="ChEBI" id="CHEBI:58003"/>
        <dbReference type="ChEBI" id="CHEBI:60377"/>
    </reaction>
    <physiologicalReaction direction="left-to-right" evidence="1">
        <dbReference type="Rhea" id="RHEA:72676"/>
    </physiologicalReaction>
</comment>
<name>A0ABY1M0P4_9BACL</name>
<dbReference type="SMART" id="SM00849">
    <property type="entry name" value="Lactamase_B"/>
    <property type="match status" value="1"/>
</dbReference>
<feature type="domain" description="Metallo-beta-lactamase" evidence="4">
    <location>
        <begin position="20"/>
        <end position="212"/>
    </location>
</feature>
<comment type="caution">
    <text evidence="5">The sequence shown here is derived from an EMBL/GenBank/DDBJ whole genome shotgun (WGS) entry which is preliminary data.</text>
</comment>
<organism evidence="5 6">
    <name type="scientific">Paenibacillus barengoltzii J12</name>
    <dbReference type="NCBI Taxonomy" id="935846"/>
    <lineage>
        <taxon>Bacteria</taxon>
        <taxon>Bacillati</taxon>
        <taxon>Bacillota</taxon>
        <taxon>Bacilli</taxon>
        <taxon>Bacillales</taxon>
        <taxon>Paenibacillaceae</taxon>
        <taxon>Paenibacillus</taxon>
    </lineage>
</organism>
<dbReference type="PANTHER" id="PTHR42951:SF9">
    <property type="entry name" value="METAL-DEPENDENT HYDROLASE"/>
    <property type="match status" value="1"/>
</dbReference>
<sequence>MKITVYGKLVQLSFLPRLFPVNCYLVEEEDSVTLIDAALPYSVKGILRTVEKIGKPLTRIVLTHVHDDHVGALDALKAQLPDVKVYVSARDARLMEGDVSLDPGEPNSPIRGGVPKKLATRADVTFTDGDRIGSLLTVAAPGHTPGSFALLDTRSGALIAGDAFQTRAGIAVSGIVRPLFPFPALATWHKETALASARKLASLNPTLLAVGHGPVLKQPAAAIAKAITAAERALGKAAAANAAASTQRKEDSHVAESRN</sequence>